<dbReference type="Proteomes" id="UP001232063">
    <property type="component" value="Unassembled WGS sequence"/>
</dbReference>
<evidence type="ECO:0000256" key="6">
    <source>
        <dbReference type="ARBA" id="ARBA00023244"/>
    </source>
</evidence>
<dbReference type="GO" id="GO:0019354">
    <property type="term" value="P:siroheme biosynthetic process"/>
    <property type="evidence" value="ECO:0007669"/>
    <property type="project" value="InterPro"/>
</dbReference>
<keyword evidence="6" id="KW-0627">Porphyrin biosynthesis</keyword>
<dbReference type="NCBIfam" id="NF004790">
    <property type="entry name" value="PRK06136.1"/>
    <property type="match status" value="1"/>
</dbReference>
<proteinExistence type="inferred from homology"/>
<dbReference type="PROSITE" id="PS00839">
    <property type="entry name" value="SUMT_1"/>
    <property type="match status" value="1"/>
</dbReference>
<dbReference type="InterPro" id="IPR006366">
    <property type="entry name" value="CobA/CysG_C"/>
</dbReference>
<protein>
    <recommendedName>
        <fullName evidence="2">uroporphyrinogen-III C-methyltransferase</fullName>
        <ecNumber evidence="2">2.1.1.107</ecNumber>
    </recommendedName>
</protein>
<dbReference type="PROSITE" id="PS00840">
    <property type="entry name" value="SUMT_2"/>
    <property type="match status" value="1"/>
</dbReference>
<dbReference type="EC" id="2.1.1.107" evidence="2"/>
<keyword evidence="5" id="KW-0949">S-adenosyl-L-methionine</keyword>
<dbReference type="InterPro" id="IPR014776">
    <property type="entry name" value="4pyrrole_Mease_sub2"/>
</dbReference>
<evidence type="ECO:0000256" key="2">
    <source>
        <dbReference type="ARBA" id="ARBA00012162"/>
    </source>
</evidence>
<evidence type="ECO:0000313" key="10">
    <source>
        <dbReference type="EMBL" id="MDJ1500769.1"/>
    </source>
</evidence>
<keyword evidence="4 8" id="KW-0808">Transferase</keyword>
<dbReference type="PANTHER" id="PTHR45790:SF3">
    <property type="entry name" value="S-ADENOSYL-L-METHIONINE-DEPENDENT UROPORPHYRINOGEN III METHYLTRANSFERASE, CHLOROPLASTIC"/>
    <property type="match status" value="1"/>
</dbReference>
<reference evidence="10" key="1">
    <citation type="submission" date="2023-05" db="EMBL/GenBank/DDBJ databases">
        <authorList>
            <person name="Zhang X."/>
        </authorList>
    </citation>
    <scope>NUCLEOTIDE SEQUENCE</scope>
    <source>
        <strain evidence="10">BD1B2-1</strain>
    </source>
</reference>
<dbReference type="InterPro" id="IPR035996">
    <property type="entry name" value="4pyrrol_Methylase_sf"/>
</dbReference>
<evidence type="ECO:0000256" key="5">
    <source>
        <dbReference type="ARBA" id="ARBA00022691"/>
    </source>
</evidence>
<dbReference type="FunFam" id="3.40.1010.10:FF:000001">
    <property type="entry name" value="Siroheme synthase"/>
    <property type="match status" value="1"/>
</dbReference>
<comment type="pathway">
    <text evidence="7">Porphyrin-containing compound metabolism; siroheme biosynthesis; precorrin-2 from uroporphyrinogen III: step 1/1.</text>
</comment>
<sequence length="255" mass="27004">MIHPKLTLVGAGPGAADLITLRGIKAIAEADVILYDALIDDSLLSYAKPDAIKQFAGKKFGCTSLSQEEINELIVKYALEKGHVVRLKGGDPFVFGRATEEIDMARAYGIEVEVVPGISSSIAVPASQMIPVTSRGISESFWVTTGTTKTGEVSKDIALAAQSTATVVILMAMSKLTEILQIFTENGRGETPIMIVQEGCTSNEKYVIGTVNDIAPKAQAAGLGNPAVIVIGEVVGLHVEYAGRIANKYAKVKQK</sequence>
<dbReference type="InterPro" id="IPR050161">
    <property type="entry name" value="Siro_Cobalamin_biosynth"/>
</dbReference>
<evidence type="ECO:0000256" key="3">
    <source>
        <dbReference type="ARBA" id="ARBA00022603"/>
    </source>
</evidence>
<keyword evidence="11" id="KW-1185">Reference proteome</keyword>
<evidence type="ECO:0000256" key="1">
    <source>
        <dbReference type="ARBA" id="ARBA00005879"/>
    </source>
</evidence>
<dbReference type="PANTHER" id="PTHR45790">
    <property type="entry name" value="SIROHEME SYNTHASE-RELATED"/>
    <property type="match status" value="1"/>
</dbReference>
<dbReference type="CDD" id="cd11642">
    <property type="entry name" value="SUMT"/>
    <property type="match status" value="1"/>
</dbReference>
<organism evidence="10 11">
    <name type="scientific">Xanthocytophaga agilis</name>
    <dbReference type="NCBI Taxonomy" id="3048010"/>
    <lineage>
        <taxon>Bacteria</taxon>
        <taxon>Pseudomonadati</taxon>
        <taxon>Bacteroidota</taxon>
        <taxon>Cytophagia</taxon>
        <taxon>Cytophagales</taxon>
        <taxon>Rhodocytophagaceae</taxon>
        <taxon>Xanthocytophaga</taxon>
    </lineage>
</organism>
<dbReference type="AlphaFoldDB" id="A0AAE3R3N1"/>
<evidence type="ECO:0000256" key="4">
    <source>
        <dbReference type="ARBA" id="ARBA00022679"/>
    </source>
</evidence>
<dbReference type="EMBL" id="JASJOU010000002">
    <property type="protein sequence ID" value="MDJ1500769.1"/>
    <property type="molecule type" value="Genomic_DNA"/>
</dbReference>
<accession>A0AAE3R3N1</accession>
<evidence type="ECO:0000259" key="9">
    <source>
        <dbReference type="Pfam" id="PF00590"/>
    </source>
</evidence>
<name>A0AAE3R3N1_9BACT</name>
<dbReference type="Gene3D" id="3.30.950.10">
    <property type="entry name" value="Methyltransferase, Cobalt-precorrin-4 Transmethylase, Domain 2"/>
    <property type="match status" value="1"/>
</dbReference>
<dbReference type="NCBIfam" id="TIGR01469">
    <property type="entry name" value="cobA_cysG_Cterm"/>
    <property type="match status" value="1"/>
</dbReference>
<dbReference type="InterPro" id="IPR003043">
    <property type="entry name" value="Uropor_MeTrfase_CS"/>
</dbReference>
<dbReference type="Pfam" id="PF00590">
    <property type="entry name" value="TP_methylase"/>
    <property type="match status" value="1"/>
</dbReference>
<dbReference type="Gene3D" id="3.40.1010.10">
    <property type="entry name" value="Cobalt-precorrin-4 Transmethylase, Domain 1"/>
    <property type="match status" value="1"/>
</dbReference>
<evidence type="ECO:0000313" key="11">
    <source>
        <dbReference type="Proteomes" id="UP001232063"/>
    </source>
</evidence>
<dbReference type="GO" id="GO:0004851">
    <property type="term" value="F:uroporphyrin-III C-methyltransferase activity"/>
    <property type="evidence" value="ECO:0007669"/>
    <property type="project" value="UniProtKB-EC"/>
</dbReference>
<evidence type="ECO:0000256" key="8">
    <source>
        <dbReference type="RuleBase" id="RU003960"/>
    </source>
</evidence>
<evidence type="ECO:0000256" key="7">
    <source>
        <dbReference type="ARBA" id="ARBA00025705"/>
    </source>
</evidence>
<dbReference type="InterPro" id="IPR014777">
    <property type="entry name" value="4pyrrole_Mease_sub1"/>
</dbReference>
<gene>
    <name evidence="10" type="primary">cobA</name>
    <name evidence="10" type="ORF">QNI22_08930</name>
</gene>
<dbReference type="GO" id="GO:0032259">
    <property type="term" value="P:methylation"/>
    <property type="evidence" value="ECO:0007669"/>
    <property type="project" value="UniProtKB-KW"/>
</dbReference>
<comment type="similarity">
    <text evidence="1 8">Belongs to the precorrin methyltransferase family.</text>
</comment>
<feature type="domain" description="Tetrapyrrole methylase" evidence="9">
    <location>
        <begin position="5"/>
        <end position="214"/>
    </location>
</feature>
<dbReference type="InterPro" id="IPR000878">
    <property type="entry name" value="4pyrrol_Mease"/>
</dbReference>
<comment type="caution">
    <text evidence="10">The sequence shown here is derived from an EMBL/GenBank/DDBJ whole genome shotgun (WGS) entry which is preliminary data.</text>
</comment>
<keyword evidence="3 8" id="KW-0489">Methyltransferase</keyword>
<dbReference type="RefSeq" id="WP_314510297.1">
    <property type="nucleotide sequence ID" value="NZ_JASJOU010000002.1"/>
</dbReference>
<dbReference type="SUPFAM" id="SSF53790">
    <property type="entry name" value="Tetrapyrrole methylase"/>
    <property type="match status" value="1"/>
</dbReference>